<keyword evidence="3 6" id="KW-0378">Hydrolase</keyword>
<dbReference type="Gene3D" id="3.40.50.1820">
    <property type="entry name" value="alpha/beta hydrolase"/>
    <property type="match status" value="1"/>
</dbReference>
<evidence type="ECO:0000256" key="1">
    <source>
        <dbReference type="ARBA" id="ARBA00010088"/>
    </source>
</evidence>
<dbReference type="Proteomes" id="UP000323608">
    <property type="component" value="Unassembled WGS sequence"/>
</dbReference>
<name>A0A5B0W7K7_RHITR</name>
<sequence length="389" mass="42920">MISPYTINIPDERLATIRAKVEAYDWSQLPDAGGWSAGVGVDDLKRLAAYWRDSYDWRVVERRLNALPNFTADVEGEHLHFVHVKGDGSKPPVLLLHGWPGSYLEFERLLEPLAADGHDVVAPSLPGFAFSNPITRPIGPRRAAALVHGLMIQLFGDARYFIQGGDWGHGIAAWAAHDRPDTLLGIHINMMTVRAEDAAPTTDEEKSFAAKRAAIADWERAYFHEQETRPQTLGVAMADSPVGAAGWILEKFGKWADLPTTADGAPDIWSKFSEEELLTNIMLYIAPASFVTATWIYYGSRIEGSLMLPAGTRIQVPTGVAAFPDPVFLPPPRSFAEKTYNIVHWTDMPRGGHFAALEEPELMLADLRAFIATVSGARFGCFRDHGLTT</sequence>
<evidence type="ECO:0000313" key="6">
    <source>
        <dbReference type="EMBL" id="KAA1182894.1"/>
    </source>
</evidence>
<comment type="caution">
    <text evidence="6">The sequence shown here is derived from an EMBL/GenBank/DDBJ whole genome shotgun (WGS) entry which is preliminary data.</text>
</comment>
<evidence type="ECO:0000256" key="4">
    <source>
        <dbReference type="PIRSR" id="PIRSR001112-1"/>
    </source>
</evidence>
<evidence type="ECO:0000256" key="3">
    <source>
        <dbReference type="ARBA" id="ARBA00022801"/>
    </source>
</evidence>
<dbReference type="InterPro" id="IPR010497">
    <property type="entry name" value="Epoxide_hydro_N"/>
</dbReference>
<dbReference type="RefSeq" id="WP_149634943.1">
    <property type="nucleotide sequence ID" value="NZ_VNIP01000006.1"/>
</dbReference>
<dbReference type="PANTHER" id="PTHR21661:SF35">
    <property type="entry name" value="EPOXIDE HYDROLASE"/>
    <property type="match status" value="1"/>
</dbReference>
<dbReference type="PRINTS" id="PR00412">
    <property type="entry name" value="EPOXHYDRLASE"/>
</dbReference>
<dbReference type="AlphaFoldDB" id="A0A5B0W7K7"/>
<dbReference type="GO" id="GO:0004301">
    <property type="term" value="F:epoxide hydrolase activity"/>
    <property type="evidence" value="ECO:0007669"/>
    <property type="project" value="TreeGrafter"/>
</dbReference>
<dbReference type="PIRSF" id="PIRSF001112">
    <property type="entry name" value="Epoxide_hydrolase"/>
    <property type="match status" value="1"/>
</dbReference>
<dbReference type="Pfam" id="PF06441">
    <property type="entry name" value="EHN"/>
    <property type="match status" value="1"/>
</dbReference>
<evidence type="ECO:0000256" key="2">
    <source>
        <dbReference type="ARBA" id="ARBA00022797"/>
    </source>
</evidence>
<evidence type="ECO:0000313" key="7">
    <source>
        <dbReference type="Proteomes" id="UP000323608"/>
    </source>
</evidence>
<feature type="active site" description="Proton acceptor" evidence="4">
    <location>
        <position position="353"/>
    </location>
</feature>
<reference evidence="6 7" key="1">
    <citation type="submission" date="2019-07" db="EMBL/GenBank/DDBJ databases">
        <title>The Draft Genome Sequence of Rhizobium tropici SARCC-755 Associated with Superior Nodulation on Pigeonpea (Cajanus cajan (L.) Millsp.).</title>
        <authorList>
            <person name="Bopape F.L."/>
            <person name="Hassen A.I."/>
            <person name="Swanevelder Z.H."/>
            <person name="Gwata E.T."/>
        </authorList>
    </citation>
    <scope>NUCLEOTIDE SEQUENCE [LARGE SCALE GENOMIC DNA]</scope>
    <source>
        <strain evidence="6 7">SARCC-755</strain>
    </source>
</reference>
<dbReference type="OrthoDB" id="27092at2"/>
<feature type="active site" description="Proton donor" evidence="4">
    <location>
        <position position="297"/>
    </location>
</feature>
<proteinExistence type="inferred from homology"/>
<gene>
    <name evidence="6" type="ORF">FP026_12620</name>
</gene>
<dbReference type="EMBL" id="VNIP01000006">
    <property type="protein sequence ID" value="KAA1182894.1"/>
    <property type="molecule type" value="Genomic_DNA"/>
</dbReference>
<dbReference type="InterPro" id="IPR000639">
    <property type="entry name" value="Epox_hydrolase-like"/>
</dbReference>
<feature type="domain" description="Epoxide hydrolase N-terminal" evidence="5">
    <location>
        <begin position="2"/>
        <end position="106"/>
    </location>
</feature>
<dbReference type="InterPro" id="IPR016292">
    <property type="entry name" value="Epoxide_hydrolase"/>
</dbReference>
<organism evidence="6 7">
    <name type="scientific">Rhizobium tropici</name>
    <dbReference type="NCBI Taxonomy" id="398"/>
    <lineage>
        <taxon>Bacteria</taxon>
        <taxon>Pseudomonadati</taxon>
        <taxon>Pseudomonadota</taxon>
        <taxon>Alphaproteobacteria</taxon>
        <taxon>Hyphomicrobiales</taxon>
        <taxon>Rhizobiaceae</taxon>
        <taxon>Rhizobium/Agrobacterium group</taxon>
        <taxon>Rhizobium</taxon>
    </lineage>
</organism>
<keyword evidence="2" id="KW-0058">Aromatic hydrocarbons catabolism</keyword>
<dbReference type="InterPro" id="IPR029058">
    <property type="entry name" value="AB_hydrolase_fold"/>
</dbReference>
<feature type="active site" description="Nucleophile" evidence="4">
    <location>
        <position position="166"/>
    </location>
</feature>
<evidence type="ECO:0000259" key="5">
    <source>
        <dbReference type="Pfam" id="PF06441"/>
    </source>
</evidence>
<accession>A0A5B0W7K7</accession>
<comment type="similarity">
    <text evidence="1">Belongs to the peptidase S33 family.</text>
</comment>
<dbReference type="SUPFAM" id="SSF53474">
    <property type="entry name" value="alpha/beta-Hydrolases"/>
    <property type="match status" value="1"/>
</dbReference>
<protein>
    <submittedName>
        <fullName evidence="6">Epoxide hydrolase</fullName>
    </submittedName>
</protein>
<dbReference type="GO" id="GO:0097176">
    <property type="term" value="P:epoxide metabolic process"/>
    <property type="evidence" value="ECO:0007669"/>
    <property type="project" value="TreeGrafter"/>
</dbReference>
<dbReference type="PANTHER" id="PTHR21661">
    <property type="entry name" value="EPOXIDE HYDROLASE 1-RELATED"/>
    <property type="match status" value="1"/>
</dbReference>